<proteinExistence type="predicted"/>
<gene>
    <name evidence="6" type="ORF">OLEA9_A037829</name>
</gene>
<dbReference type="EMBL" id="CACTIH010009095">
    <property type="protein sequence ID" value="CAA3023775.1"/>
    <property type="molecule type" value="Genomic_DNA"/>
</dbReference>
<evidence type="ECO:0000313" key="6">
    <source>
        <dbReference type="EMBL" id="CAA3023775.1"/>
    </source>
</evidence>
<sequence>MYKSKLQELCQKCNWALPKYTCLKDGPDHIPQFKASVVVGGINFDTITICKSSKEAYNEAAKLAFLHFTSETLNQTGEYMEEPNSINDVQSPKLHSDTVANQRNENLDLPEKFKKKLQIFSERKDLSLPVYHVEREDPRAPCVKETVSVGEDRFVGQGLYKTSEEAEDAAAQIALLSLSTEALQEDPLSYKNLLQELAQEEGFFLPMYTKIVSGEPHYQTFISSVEIEGENFRGVEAKSKKVAELNAAKAAYTAFIERKFVTLQFSLILILRCSDFHEFLTKSGKLFHPGHFKLRSSDDDALKIASRVGSVTISDHKVKGSPGCSSNTSPAIKNKAQHEENKDENEETEFPNDSASGVKLNTHESIAFPNVTVMDKITEGRPSSATPDVSIVSAADSRMKMTAGMRSYLLGDRVKVYTYIPDISLPAGTVVLPIGQDKWVKVSLEFPNKNGM</sequence>
<dbReference type="SMART" id="SM00358">
    <property type="entry name" value="DSRM"/>
    <property type="match status" value="3"/>
</dbReference>
<dbReference type="OrthoDB" id="5274873at2759"/>
<accession>A0A8S0UTV8</accession>
<evidence type="ECO:0000256" key="4">
    <source>
        <dbReference type="SAM" id="MobiDB-lite"/>
    </source>
</evidence>
<feature type="domain" description="DRBM" evidence="5">
    <location>
        <begin position="1"/>
        <end position="70"/>
    </location>
</feature>
<dbReference type="Gramene" id="OE9A037829T1">
    <property type="protein sequence ID" value="OE9A037829C1"/>
    <property type="gene ID" value="OE9A037829"/>
</dbReference>
<evidence type="ECO:0000259" key="5">
    <source>
        <dbReference type="PROSITE" id="PS50137"/>
    </source>
</evidence>
<keyword evidence="7" id="KW-1185">Reference proteome</keyword>
<dbReference type="GO" id="GO:0003723">
    <property type="term" value="F:RNA binding"/>
    <property type="evidence" value="ECO:0007669"/>
    <property type="project" value="UniProtKB-UniRule"/>
</dbReference>
<feature type="domain" description="DRBM" evidence="5">
    <location>
        <begin position="189"/>
        <end position="257"/>
    </location>
</feature>
<keyword evidence="2 3" id="KW-0694">RNA-binding</keyword>
<dbReference type="Gene3D" id="3.30.160.20">
    <property type="match status" value="3"/>
</dbReference>
<feature type="region of interest" description="Disordered" evidence="4">
    <location>
        <begin position="316"/>
        <end position="357"/>
    </location>
</feature>
<dbReference type="Pfam" id="PF00035">
    <property type="entry name" value="dsrm"/>
    <property type="match status" value="2"/>
</dbReference>
<organism evidence="6 7">
    <name type="scientific">Olea europaea subsp. europaea</name>
    <dbReference type="NCBI Taxonomy" id="158383"/>
    <lineage>
        <taxon>Eukaryota</taxon>
        <taxon>Viridiplantae</taxon>
        <taxon>Streptophyta</taxon>
        <taxon>Embryophyta</taxon>
        <taxon>Tracheophyta</taxon>
        <taxon>Spermatophyta</taxon>
        <taxon>Magnoliopsida</taxon>
        <taxon>eudicotyledons</taxon>
        <taxon>Gunneridae</taxon>
        <taxon>Pentapetalae</taxon>
        <taxon>asterids</taxon>
        <taxon>lamiids</taxon>
        <taxon>Lamiales</taxon>
        <taxon>Oleaceae</taxon>
        <taxon>Oleeae</taxon>
        <taxon>Olea</taxon>
    </lineage>
</organism>
<dbReference type="SUPFAM" id="SSF54768">
    <property type="entry name" value="dsRNA-binding domain-like"/>
    <property type="match status" value="3"/>
</dbReference>
<comment type="caution">
    <text evidence="6">The sequence shown here is derived from an EMBL/GenBank/DDBJ whole genome shotgun (WGS) entry which is preliminary data.</text>
</comment>
<name>A0A8S0UTV8_OLEEU</name>
<reference evidence="6 7" key="1">
    <citation type="submission" date="2019-12" db="EMBL/GenBank/DDBJ databases">
        <authorList>
            <person name="Alioto T."/>
            <person name="Alioto T."/>
            <person name="Gomez Garrido J."/>
        </authorList>
    </citation>
    <scope>NUCLEOTIDE SEQUENCE [LARGE SCALE GENOMIC DNA]</scope>
</reference>
<evidence type="ECO:0000256" key="1">
    <source>
        <dbReference type="ARBA" id="ARBA00022737"/>
    </source>
</evidence>
<dbReference type="Proteomes" id="UP000594638">
    <property type="component" value="Unassembled WGS sequence"/>
</dbReference>
<dbReference type="PANTHER" id="PTHR46031:SF31">
    <property type="entry name" value="DOUBLE-STRANDED RNA-BINDING PROTEIN 1-LIKE"/>
    <property type="match status" value="1"/>
</dbReference>
<dbReference type="AlphaFoldDB" id="A0A8S0UTV8"/>
<dbReference type="PANTHER" id="PTHR46031">
    <property type="match status" value="1"/>
</dbReference>
<dbReference type="InterPro" id="IPR014720">
    <property type="entry name" value="dsRBD_dom"/>
</dbReference>
<evidence type="ECO:0000256" key="2">
    <source>
        <dbReference type="ARBA" id="ARBA00022884"/>
    </source>
</evidence>
<dbReference type="PROSITE" id="PS50137">
    <property type="entry name" value="DS_RBD"/>
    <property type="match status" value="2"/>
</dbReference>
<protein>
    <recommendedName>
        <fullName evidence="5">DRBM domain-containing protein</fullName>
    </recommendedName>
</protein>
<evidence type="ECO:0000313" key="7">
    <source>
        <dbReference type="Proteomes" id="UP000594638"/>
    </source>
</evidence>
<keyword evidence="1" id="KW-0677">Repeat</keyword>
<evidence type="ECO:0000256" key="3">
    <source>
        <dbReference type="PROSITE-ProRule" id="PRU00266"/>
    </source>
</evidence>